<gene>
    <name evidence="1" type="ORF">G8N22_004178</name>
</gene>
<name>A0A749PIG2_SALER</name>
<dbReference type="AlphaFoldDB" id="A0A749PIG2"/>
<evidence type="ECO:0000313" key="1">
    <source>
        <dbReference type="EMBL" id="HAF5735481.1"/>
    </source>
</evidence>
<dbReference type="EMBL" id="DAAVTR010000022">
    <property type="protein sequence ID" value="HAF5735481.1"/>
    <property type="molecule type" value="Genomic_DNA"/>
</dbReference>
<proteinExistence type="predicted"/>
<organism evidence="1">
    <name type="scientific">Salmonella enterica</name>
    <name type="common">Salmonella choleraesuis</name>
    <dbReference type="NCBI Taxonomy" id="28901"/>
    <lineage>
        <taxon>Bacteria</taxon>
        <taxon>Pseudomonadati</taxon>
        <taxon>Pseudomonadota</taxon>
        <taxon>Gammaproteobacteria</taxon>
        <taxon>Enterobacterales</taxon>
        <taxon>Enterobacteriaceae</taxon>
        <taxon>Salmonella</taxon>
    </lineage>
</organism>
<dbReference type="RefSeq" id="WP_024131758.1">
    <property type="nucleotide sequence ID" value="NZ_CAIZCE010000002.1"/>
</dbReference>
<accession>A0A749PIG2</accession>
<reference evidence="1" key="1">
    <citation type="journal article" date="2018" name="Genome Biol.">
        <title>SKESA: strategic k-mer extension for scrupulous assemblies.</title>
        <authorList>
            <person name="Souvorov A."/>
            <person name="Agarwala R."/>
            <person name="Lipman D.J."/>
        </authorList>
    </citation>
    <scope>NUCLEOTIDE SEQUENCE</scope>
    <source>
        <strain evidence="1">MA.8719/97</strain>
    </source>
</reference>
<comment type="caution">
    <text evidence="1">The sequence shown here is derived from an EMBL/GenBank/DDBJ whole genome shotgun (WGS) entry which is preliminary data.</text>
</comment>
<protein>
    <submittedName>
        <fullName evidence="1">Uncharacterized protein</fullName>
    </submittedName>
</protein>
<reference evidence="1" key="2">
    <citation type="submission" date="2020-02" db="EMBL/GenBank/DDBJ databases">
        <authorList>
            <consortium name="NCBI Pathogen Detection Project"/>
        </authorList>
    </citation>
    <scope>NUCLEOTIDE SEQUENCE</scope>
    <source>
        <strain evidence="1">MA.8719/97</strain>
    </source>
</reference>
<sequence length="284" mass="30929">MGISLPGTAAMVEFGGDYTYRGTITVTGEALIGPVVDVRVPKAGVTLCSPTRVTVEQCNARLEHKNQDGSWNVVTGMQCIGQGSNYLSVVTPISKIYKLVYGDFYRVVFDDVRGRFEPSGAVEHSSRCMIDKNSITWGNPVSGGVLELSTSSGQTERLAIYGQPETTFLMPVTAVDKTYIEYPAMTRLSVAPDGSARGQVVTVVGRNAQVKFTLREAYGNNNLNQYWIPTAASGNKIKPQLIKKDGSQCVNAREGESCDLYYPPGSVPPGRYYRGYVDIYATVY</sequence>